<comment type="caution">
    <text evidence="1">The sequence shown here is derived from an EMBL/GenBank/DDBJ whole genome shotgun (WGS) entry which is preliminary data.</text>
</comment>
<reference evidence="1 2" key="1">
    <citation type="journal article" date="2023" name="Sci. Data">
        <title>Genome assembly of the Korean intertidal mud-creeper Batillaria attramentaria.</title>
        <authorList>
            <person name="Patra A.K."/>
            <person name="Ho P.T."/>
            <person name="Jun S."/>
            <person name="Lee S.J."/>
            <person name="Kim Y."/>
            <person name="Won Y.J."/>
        </authorList>
    </citation>
    <scope>NUCLEOTIDE SEQUENCE [LARGE SCALE GENOMIC DNA]</scope>
    <source>
        <strain evidence="1">Wonlab-2016</strain>
    </source>
</reference>
<sequence>VHWAPSVLTIHARLPSLQKSVVVTMLYLLKAPEVSAVEAFGNAPYYLTLVVQNGFDFSVELSVKRGWCLEFGVSYKL</sequence>
<organism evidence="1 2">
    <name type="scientific">Batillaria attramentaria</name>
    <dbReference type="NCBI Taxonomy" id="370345"/>
    <lineage>
        <taxon>Eukaryota</taxon>
        <taxon>Metazoa</taxon>
        <taxon>Spiralia</taxon>
        <taxon>Lophotrochozoa</taxon>
        <taxon>Mollusca</taxon>
        <taxon>Gastropoda</taxon>
        <taxon>Caenogastropoda</taxon>
        <taxon>Sorbeoconcha</taxon>
        <taxon>Cerithioidea</taxon>
        <taxon>Batillariidae</taxon>
        <taxon>Batillaria</taxon>
    </lineage>
</organism>
<dbReference type="AlphaFoldDB" id="A0ABD0J321"/>
<feature type="non-terminal residue" evidence="1">
    <location>
        <position position="1"/>
    </location>
</feature>
<evidence type="ECO:0000313" key="2">
    <source>
        <dbReference type="Proteomes" id="UP001519460"/>
    </source>
</evidence>
<keyword evidence="2" id="KW-1185">Reference proteome</keyword>
<evidence type="ECO:0000313" key="1">
    <source>
        <dbReference type="EMBL" id="KAK7455933.1"/>
    </source>
</evidence>
<name>A0ABD0J321_9CAEN</name>
<dbReference type="EMBL" id="JACVVK020000688">
    <property type="protein sequence ID" value="KAK7455933.1"/>
    <property type="molecule type" value="Genomic_DNA"/>
</dbReference>
<dbReference type="Proteomes" id="UP001519460">
    <property type="component" value="Unassembled WGS sequence"/>
</dbReference>
<accession>A0ABD0J321</accession>
<protein>
    <submittedName>
        <fullName evidence="1">Uncharacterized protein</fullName>
    </submittedName>
</protein>
<gene>
    <name evidence="1" type="ORF">BaRGS_00039423</name>
</gene>
<proteinExistence type="predicted"/>